<dbReference type="Proteomes" id="UP000242501">
    <property type="component" value="Unassembled WGS sequence"/>
</dbReference>
<proteinExistence type="predicted"/>
<dbReference type="STRING" id="1219383.SAMN05421733_10332"/>
<dbReference type="RefSeq" id="WP_092747003.1">
    <property type="nucleotide sequence ID" value="NZ_FMYL01000003.1"/>
</dbReference>
<evidence type="ECO:0000313" key="1">
    <source>
        <dbReference type="EMBL" id="SDB87040.1"/>
    </source>
</evidence>
<name>A0A1G6GYA7_9GAMM</name>
<evidence type="ECO:0000313" key="2">
    <source>
        <dbReference type="Proteomes" id="UP000242501"/>
    </source>
</evidence>
<sequence length="150" mass="17260">MINYLTPSNDIHEVTEDVRQTLKQQGVLDNDLVDHVIKHAFFNNAKLMADRGVDFWLYLGGYLPAVEWVIAKQNNESEDAFYERTQYPKSVIEAYSVEADDLATLVAADAFKNYHLGQIVANTSRWSLNEDEELFIDLSQFENRLKGFHS</sequence>
<reference evidence="2" key="1">
    <citation type="submission" date="2016-09" db="EMBL/GenBank/DDBJ databases">
        <authorList>
            <person name="Varghese N."/>
            <person name="Submissions S."/>
        </authorList>
    </citation>
    <scope>NUCLEOTIDE SEQUENCE [LARGE SCALE GENOMIC DNA]</scope>
    <source>
        <strain evidence="2">ANC 4422</strain>
    </source>
</reference>
<dbReference type="OrthoDB" id="6688941at2"/>
<keyword evidence="2" id="KW-1185">Reference proteome</keyword>
<dbReference type="EMBL" id="FMYL01000003">
    <property type="protein sequence ID" value="SDB87040.1"/>
    <property type="molecule type" value="Genomic_DNA"/>
</dbReference>
<organism evidence="1 2">
    <name type="scientific">Acinetobacter boissieri</name>
    <dbReference type="NCBI Taxonomy" id="1219383"/>
    <lineage>
        <taxon>Bacteria</taxon>
        <taxon>Pseudomonadati</taxon>
        <taxon>Pseudomonadota</taxon>
        <taxon>Gammaproteobacteria</taxon>
        <taxon>Moraxellales</taxon>
        <taxon>Moraxellaceae</taxon>
        <taxon>Acinetobacter</taxon>
    </lineage>
</organism>
<gene>
    <name evidence="1" type="ORF">SAMN05421733_10332</name>
</gene>
<dbReference type="AlphaFoldDB" id="A0A1G6GYA7"/>
<accession>A0A1G6GYA7</accession>
<protein>
    <submittedName>
        <fullName evidence="1">Uncharacterized protein</fullName>
    </submittedName>
</protein>